<reference evidence="5 6" key="1">
    <citation type="journal article" date="2019" name="Int. J. Syst. Evol. Microbiol.">
        <title>The Global Catalogue of Microorganisms (GCM) 10K type strain sequencing project: providing services to taxonomists for standard genome sequencing and annotation.</title>
        <authorList>
            <consortium name="The Broad Institute Genomics Platform"/>
            <consortium name="The Broad Institute Genome Sequencing Center for Infectious Disease"/>
            <person name="Wu L."/>
            <person name="Ma J."/>
        </authorList>
    </citation>
    <scope>NUCLEOTIDE SEQUENCE [LARGE SCALE GENOMIC DNA]</scope>
    <source>
        <strain evidence="5 6">CGMCC 1.3240</strain>
    </source>
</reference>
<dbReference type="CDD" id="cd00090">
    <property type="entry name" value="HTH_ARSR"/>
    <property type="match status" value="1"/>
</dbReference>
<dbReference type="InterPro" id="IPR000485">
    <property type="entry name" value="AsnC-type_HTH_dom"/>
</dbReference>
<dbReference type="PANTHER" id="PTHR43413">
    <property type="entry name" value="TRANSCRIPTIONAL REGULATOR, ASNC FAMILY"/>
    <property type="match status" value="1"/>
</dbReference>
<evidence type="ECO:0000256" key="2">
    <source>
        <dbReference type="ARBA" id="ARBA00023125"/>
    </source>
</evidence>
<dbReference type="InterPro" id="IPR056526">
    <property type="entry name" value="TRASH_HVO_1752"/>
</dbReference>
<accession>A0ABD5V4C0</accession>
<dbReference type="PRINTS" id="PR00033">
    <property type="entry name" value="HTHASNC"/>
</dbReference>
<dbReference type="PROSITE" id="PS50956">
    <property type="entry name" value="HTH_ASNC_2"/>
    <property type="match status" value="1"/>
</dbReference>
<protein>
    <submittedName>
        <fullName evidence="5">Lrp/AsnC family transcriptional regulator</fullName>
    </submittedName>
</protein>
<gene>
    <name evidence="5" type="ORF">ACFQGH_14570</name>
</gene>
<proteinExistence type="predicted"/>
<feature type="domain" description="HTH asnC-type" evidence="4">
    <location>
        <begin position="4"/>
        <end position="67"/>
    </location>
</feature>
<sequence>MSTLDGIDLRILRLLSENARRPYSEIGERVDLSAPAVSDRVSKLQDHGIIRRFTLDIDRSQLREGTPVLATLSMAPGAVEGVRDALSGVEGVENVFTTAGSRVVLTAHAPTTDVGGWLFEHVDPEAVRDLDVELLTGSDRTARIGGEAAFSVSCVLCENEVGADGVSRRIDGELKQFCCSSCEQLYVEKYETLAEGAD</sequence>
<comment type="caution">
    <text evidence="5">The sequence shown here is derived from an EMBL/GenBank/DDBJ whole genome shotgun (WGS) entry which is preliminary data.</text>
</comment>
<organism evidence="5 6">
    <name type="scientific">Halalkalicoccus tibetensis</name>
    <dbReference type="NCBI Taxonomy" id="175632"/>
    <lineage>
        <taxon>Archaea</taxon>
        <taxon>Methanobacteriati</taxon>
        <taxon>Methanobacteriota</taxon>
        <taxon>Stenosarchaea group</taxon>
        <taxon>Halobacteria</taxon>
        <taxon>Halobacteriales</taxon>
        <taxon>Halococcaceae</taxon>
        <taxon>Halalkalicoccus</taxon>
    </lineage>
</organism>
<keyword evidence="6" id="KW-1185">Reference proteome</keyword>
<evidence type="ECO:0000313" key="5">
    <source>
        <dbReference type="EMBL" id="MFC6906417.1"/>
    </source>
</evidence>
<dbReference type="InterPro" id="IPR011991">
    <property type="entry name" value="ArsR-like_HTH"/>
</dbReference>
<evidence type="ECO:0000256" key="3">
    <source>
        <dbReference type="ARBA" id="ARBA00023163"/>
    </source>
</evidence>
<dbReference type="Gene3D" id="1.10.10.10">
    <property type="entry name" value="Winged helix-like DNA-binding domain superfamily/Winged helix DNA-binding domain"/>
    <property type="match status" value="1"/>
</dbReference>
<keyword evidence="1" id="KW-0805">Transcription regulation</keyword>
<dbReference type="Proteomes" id="UP001596312">
    <property type="component" value="Unassembled WGS sequence"/>
</dbReference>
<dbReference type="InterPro" id="IPR036390">
    <property type="entry name" value="WH_DNA-bd_sf"/>
</dbReference>
<dbReference type="InterPro" id="IPR050684">
    <property type="entry name" value="HTH-Siroheme_Decarb"/>
</dbReference>
<dbReference type="SUPFAM" id="SSF46785">
    <property type="entry name" value="Winged helix' DNA-binding domain"/>
    <property type="match status" value="1"/>
</dbReference>
<evidence type="ECO:0000259" key="4">
    <source>
        <dbReference type="PROSITE" id="PS50956"/>
    </source>
</evidence>
<dbReference type="PANTHER" id="PTHR43413:SF4">
    <property type="entry name" value="HTH-TYPE TRANSCRIPTIONAL REGULATOR LYSM"/>
    <property type="match status" value="1"/>
</dbReference>
<dbReference type="EMBL" id="JBHSXQ010000004">
    <property type="protein sequence ID" value="MFC6906417.1"/>
    <property type="molecule type" value="Genomic_DNA"/>
</dbReference>
<keyword evidence="2" id="KW-0238">DNA-binding</keyword>
<evidence type="ECO:0000256" key="1">
    <source>
        <dbReference type="ARBA" id="ARBA00023015"/>
    </source>
</evidence>
<dbReference type="InterPro" id="IPR019888">
    <property type="entry name" value="Tscrpt_reg_AsnC-like"/>
</dbReference>
<keyword evidence="3" id="KW-0804">Transcription</keyword>
<dbReference type="Pfam" id="PF13404">
    <property type="entry name" value="HTH_AsnC-type"/>
    <property type="match status" value="1"/>
</dbReference>
<dbReference type="SMART" id="SM00344">
    <property type="entry name" value="HTH_ASNC"/>
    <property type="match status" value="1"/>
</dbReference>
<dbReference type="RefSeq" id="WP_340604985.1">
    <property type="nucleotide sequence ID" value="NZ_JBBMXV010000004.1"/>
</dbReference>
<evidence type="ECO:0000313" key="6">
    <source>
        <dbReference type="Proteomes" id="UP001596312"/>
    </source>
</evidence>
<dbReference type="Pfam" id="PF24273">
    <property type="entry name" value="TRASH_HVO_1752_C"/>
    <property type="match status" value="1"/>
</dbReference>
<dbReference type="AlphaFoldDB" id="A0ABD5V4C0"/>
<dbReference type="GO" id="GO:0003677">
    <property type="term" value="F:DNA binding"/>
    <property type="evidence" value="ECO:0007669"/>
    <property type="project" value="UniProtKB-KW"/>
</dbReference>
<dbReference type="InterPro" id="IPR036388">
    <property type="entry name" value="WH-like_DNA-bd_sf"/>
</dbReference>
<name>A0ABD5V4C0_9EURY</name>